<dbReference type="InterPro" id="IPR024712">
    <property type="entry name" value="Catalase_clade2"/>
</dbReference>
<dbReference type="GO" id="GO:0042744">
    <property type="term" value="P:hydrogen peroxide catabolic process"/>
    <property type="evidence" value="ECO:0007669"/>
    <property type="project" value="UniProtKB-UniRule"/>
</dbReference>
<dbReference type="RefSeq" id="WP_124800136.1">
    <property type="nucleotide sequence ID" value="NZ_CP034170.1"/>
</dbReference>
<dbReference type="InterPro" id="IPR043156">
    <property type="entry name" value="Catalase_clade2_helical"/>
</dbReference>
<dbReference type="GO" id="GO:0006979">
    <property type="term" value="P:response to oxidative stress"/>
    <property type="evidence" value="ECO:0007669"/>
    <property type="project" value="InterPro"/>
</dbReference>
<name>A0A3G8ZPF7_9ACTN</name>
<evidence type="ECO:0000256" key="11">
    <source>
        <dbReference type="PIRSR" id="PIRSR038927-1"/>
    </source>
</evidence>
<evidence type="ECO:0000256" key="6">
    <source>
        <dbReference type="ARBA" id="ARBA00022723"/>
    </source>
</evidence>
<evidence type="ECO:0000256" key="4">
    <source>
        <dbReference type="ARBA" id="ARBA00022559"/>
    </source>
</evidence>
<dbReference type="InterPro" id="IPR011614">
    <property type="entry name" value="Catalase_core"/>
</dbReference>
<dbReference type="InterPro" id="IPR041399">
    <property type="entry name" value="Catalase_large_C"/>
</dbReference>
<evidence type="ECO:0000259" key="16">
    <source>
        <dbReference type="SMART" id="SM01060"/>
    </source>
</evidence>
<evidence type="ECO:0000256" key="7">
    <source>
        <dbReference type="ARBA" id="ARBA00023002"/>
    </source>
</evidence>
<dbReference type="SMART" id="SM01060">
    <property type="entry name" value="Catalase"/>
    <property type="match status" value="1"/>
</dbReference>
<evidence type="ECO:0000256" key="1">
    <source>
        <dbReference type="ARBA" id="ARBA00001971"/>
    </source>
</evidence>
<keyword evidence="6 10" id="KW-0479">Metal-binding</keyword>
<dbReference type="OrthoDB" id="3169619at2"/>
<organism evidence="17 18">
    <name type="scientific">Nakamurella antarctica</name>
    <dbReference type="NCBI Taxonomy" id="1902245"/>
    <lineage>
        <taxon>Bacteria</taxon>
        <taxon>Bacillati</taxon>
        <taxon>Actinomycetota</taxon>
        <taxon>Actinomycetes</taxon>
        <taxon>Nakamurellales</taxon>
        <taxon>Nakamurellaceae</taxon>
        <taxon>Nakamurella</taxon>
    </lineage>
</organism>
<dbReference type="CDD" id="cd03132">
    <property type="entry name" value="GATase1_catalase"/>
    <property type="match status" value="1"/>
</dbReference>
<evidence type="ECO:0000256" key="10">
    <source>
        <dbReference type="PIRNR" id="PIRNR038927"/>
    </source>
</evidence>
<dbReference type="PRINTS" id="PR00067">
    <property type="entry name" value="CATALASE"/>
</dbReference>
<dbReference type="GO" id="GO:0046872">
    <property type="term" value="F:metal ion binding"/>
    <property type="evidence" value="ECO:0007669"/>
    <property type="project" value="UniProtKB-KW"/>
</dbReference>
<sequence length="721" mass="78294">MLVEPTKPQSPLPAKPDQQGPDTRTATGASTKVAAADVAQQGSFLTTAHGVRLVDTDHSLKAGPRGPTLLQDHHLREKISHFDHERIPERAVHARGAGAHGVFVANGAGQNICRSGFLKSGVQTPVFVRFSTVLGSRGSADLVRDTRGFATRFYTGEGNYDLVGNNIPVFFIQDGIKFPDVVHAAKPHPDREIPQAQSAHDTFWDWVSLHTEAQAHTIWNMSDRGVPRSFRTMEGFGIHTFRMIDASDQTCLVKFHWKPKQGVHSVTWEEAQLTNGNDPDFHRRDLADAIESGAYPEWDLGVQVFPDTNDQTFEGIDLLDPTKFVPEELAPVQVLGTMTLNANPVNYFAETEQVAFNPSNLVPGIDLTNDPLLQARLFSYLDTQITRLGGPNWNQLPINRAHAPINDMLRDGQHQNAVHSGVAPYRPNSLDGGCPFLAGPNDHPFIDIPVPVEASAKVRQNPVSFEDHFSQARMFYRSLTPLEQDHVVAAYTFELSKCYEQVIRERQLLALANIDADLCQRVATGLGLEAPAPTVNHSQTPTTPAVSQLGNTWPVAGRTVGVIIGPDSDPTDVEAIRSTLFNANVIPLIVGPHGGKIGSITVQRTYSNAASTEFDAIIIVGDTPPAPDALPSLDAKSASGHGPEMPTDPRVSKLVGEAWRHAKAIGSVPGKSSNSAAQIPAEAPGIAHGAAPSVAEDIVDFLRSHRSWDRFPTQGRAETHK</sequence>
<dbReference type="PIRSF" id="PIRSF038927">
    <property type="entry name" value="Catalase_clade2"/>
    <property type="match status" value="1"/>
</dbReference>
<keyword evidence="4 10" id="KW-0575">Peroxidase</keyword>
<evidence type="ECO:0000256" key="12">
    <source>
        <dbReference type="PIRSR" id="PIRSR038927-2"/>
    </source>
</evidence>
<evidence type="ECO:0000256" key="13">
    <source>
        <dbReference type="PIRSR" id="PIRSR038927-3"/>
    </source>
</evidence>
<dbReference type="Gene3D" id="1.20.1370.20">
    <property type="match status" value="1"/>
</dbReference>
<keyword evidence="9 10" id="KW-0376">Hydrogen peroxide</keyword>
<dbReference type="PANTHER" id="PTHR42821:SF1">
    <property type="entry name" value="CATALASE-B"/>
    <property type="match status" value="1"/>
</dbReference>
<feature type="binding site" evidence="13">
    <location>
        <position position="376"/>
    </location>
    <ligand>
        <name>heme</name>
        <dbReference type="ChEBI" id="CHEBI:30413"/>
    </ligand>
</feature>
<dbReference type="EMBL" id="CP034170">
    <property type="protein sequence ID" value="AZI59232.1"/>
    <property type="molecule type" value="Genomic_DNA"/>
</dbReference>
<dbReference type="Gene3D" id="2.40.180.10">
    <property type="entry name" value="Catalase core domain"/>
    <property type="match status" value="1"/>
</dbReference>
<evidence type="ECO:0000256" key="14">
    <source>
        <dbReference type="RuleBase" id="RU000498"/>
    </source>
</evidence>
<feature type="binding site" evidence="13">
    <location>
        <position position="178"/>
    </location>
    <ligand>
        <name>heme</name>
        <dbReference type="ChEBI" id="CHEBI:30413"/>
    </ligand>
</feature>
<evidence type="ECO:0000256" key="3">
    <source>
        <dbReference type="ARBA" id="ARBA00012314"/>
    </source>
</evidence>
<dbReference type="SUPFAM" id="SSF52317">
    <property type="entry name" value="Class I glutamine amidotransferase-like"/>
    <property type="match status" value="1"/>
</dbReference>
<dbReference type="AlphaFoldDB" id="A0A3G8ZPF7"/>
<evidence type="ECO:0000256" key="8">
    <source>
        <dbReference type="ARBA" id="ARBA00023004"/>
    </source>
</evidence>
<keyword evidence="5 10" id="KW-0349">Heme</keyword>
<dbReference type="GO" id="GO:0005829">
    <property type="term" value="C:cytosol"/>
    <property type="evidence" value="ECO:0007669"/>
    <property type="project" value="TreeGrafter"/>
</dbReference>
<evidence type="ECO:0000256" key="5">
    <source>
        <dbReference type="ARBA" id="ARBA00022617"/>
    </source>
</evidence>
<dbReference type="InterPro" id="IPR029062">
    <property type="entry name" value="Class_I_gatase-like"/>
</dbReference>
<dbReference type="InterPro" id="IPR020835">
    <property type="entry name" value="Catalase_sf"/>
</dbReference>
<feature type="active site" evidence="11">
    <location>
        <position position="93"/>
    </location>
</feature>
<accession>A0A3G8ZPF7</accession>
<evidence type="ECO:0000313" key="17">
    <source>
        <dbReference type="EMBL" id="AZI59232.1"/>
    </source>
</evidence>
<keyword evidence="7 10" id="KW-0560">Oxidoreductase</keyword>
<evidence type="ECO:0000313" key="18">
    <source>
        <dbReference type="Proteomes" id="UP000268084"/>
    </source>
</evidence>
<dbReference type="Gene3D" id="3.40.50.880">
    <property type="match status" value="1"/>
</dbReference>
<dbReference type="InterPro" id="IPR002226">
    <property type="entry name" value="Catalase_haem_BS"/>
</dbReference>
<dbReference type="GO" id="GO:0004096">
    <property type="term" value="F:catalase activity"/>
    <property type="evidence" value="ECO:0007669"/>
    <property type="project" value="UniProtKB-UniRule"/>
</dbReference>
<feature type="active site" evidence="11">
    <location>
        <position position="165"/>
    </location>
</feature>
<dbReference type="Proteomes" id="UP000268084">
    <property type="component" value="Chromosome"/>
</dbReference>
<feature type="binding site" evidence="13">
    <location>
        <position position="387"/>
    </location>
    <ligand>
        <name>heme</name>
        <dbReference type="ChEBI" id="CHEBI:30413"/>
    </ligand>
</feature>
<dbReference type="Pfam" id="PF18011">
    <property type="entry name" value="Catalase_C"/>
    <property type="match status" value="1"/>
</dbReference>
<feature type="binding site" evidence="13">
    <location>
        <position position="129"/>
    </location>
    <ligand>
        <name>heme</name>
        <dbReference type="ChEBI" id="CHEBI:30413"/>
    </ligand>
</feature>
<comment type="similarity">
    <text evidence="2">Belongs to the catalase family. HPII subfamily.</text>
</comment>
<comment type="function">
    <text evidence="10">Decomposes hydrogen peroxide into water and oxygen; serves to protect cells from the toxic effects of hydrogen peroxide.</text>
</comment>
<protein>
    <recommendedName>
        <fullName evidence="3 10">Catalase</fullName>
        <ecNumber evidence="3 10">1.11.1.6</ecNumber>
    </recommendedName>
</protein>
<dbReference type="Pfam" id="PF00199">
    <property type="entry name" value="Catalase"/>
    <property type="match status" value="1"/>
</dbReference>
<dbReference type="GO" id="GO:0020037">
    <property type="term" value="F:heme binding"/>
    <property type="evidence" value="ECO:0007669"/>
    <property type="project" value="UniProtKB-UniRule"/>
</dbReference>
<feature type="domain" description="Catalase core" evidence="16">
    <location>
        <begin position="46"/>
        <end position="434"/>
    </location>
</feature>
<dbReference type="SUPFAM" id="SSF56634">
    <property type="entry name" value="Heme-dependent catalase-like"/>
    <property type="match status" value="1"/>
</dbReference>
<comment type="cofactor">
    <cofactor evidence="1 10 12">
        <name>heme</name>
        <dbReference type="ChEBI" id="CHEBI:30413"/>
    </cofactor>
</comment>
<dbReference type="PROSITE" id="PS00438">
    <property type="entry name" value="CATALASE_2"/>
    <property type="match status" value="1"/>
</dbReference>
<dbReference type="KEGG" id="nak:EH165_14870"/>
<dbReference type="InterPro" id="IPR010582">
    <property type="entry name" value="Catalase_immune_responsive"/>
</dbReference>
<dbReference type="EC" id="1.11.1.6" evidence="3 10"/>
<dbReference type="Pfam" id="PF06628">
    <property type="entry name" value="Catalase-rel"/>
    <property type="match status" value="1"/>
</dbReference>
<comment type="catalytic activity">
    <reaction evidence="10 14">
        <text>2 H2O2 = O2 + 2 H2O</text>
        <dbReference type="Rhea" id="RHEA:20309"/>
        <dbReference type="ChEBI" id="CHEBI:15377"/>
        <dbReference type="ChEBI" id="CHEBI:15379"/>
        <dbReference type="ChEBI" id="CHEBI:16240"/>
        <dbReference type="EC" id="1.11.1.6"/>
    </reaction>
</comment>
<feature type="binding site" description="axial binding residue" evidence="12">
    <location>
        <position position="380"/>
    </location>
    <ligand>
        <name>heme</name>
        <dbReference type="ChEBI" id="CHEBI:30413"/>
    </ligand>
    <ligandPart>
        <name>Fe</name>
        <dbReference type="ChEBI" id="CHEBI:18248"/>
    </ligandPart>
</feature>
<reference evidence="17 18" key="1">
    <citation type="submission" date="2018-11" db="EMBL/GenBank/DDBJ databases">
        <authorList>
            <person name="Da X."/>
        </authorList>
    </citation>
    <scope>NUCLEOTIDE SEQUENCE [LARGE SCALE GENOMIC DNA]</scope>
    <source>
        <strain evidence="17 18">S14-144</strain>
    </source>
</reference>
<keyword evidence="18" id="KW-1185">Reference proteome</keyword>
<evidence type="ECO:0000256" key="9">
    <source>
        <dbReference type="ARBA" id="ARBA00023324"/>
    </source>
</evidence>
<dbReference type="PROSITE" id="PS00437">
    <property type="entry name" value="CATALASE_1"/>
    <property type="match status" value="1"/>
</dbReference>
<evidence type="ECO:0000256" key="2">
    <source>
        <dbReference type="ARBA" id="ARBA00010660"/>
    </source>
</evidence>
<evidence type="ECO:0000256" key="15">
    <source>
        <dbReference type="SAM" id="MobiDB-lite"/>
    </source>
</evidence>
<gene>
    <name evidence="17" type="ORF">EH165_14870</name>
</gene>
<feature type="region of interest" description="Disordered" evidence="15">
    <location>
        <begin position="628"/>
        <end position="648"/>
    </location>
</feature>
<keyword evidence="8 10" id="KW-0408">Iron</keyword>
<dbReference type="InterPro" id="IPR018028">
    <property type="entry name" value="Catalase"/>
</dbReference>
<dbReference type="InterPro" id="IPR024708">
    <property type="entry name" value="Catalase_AS"/>
</dbReference>
<reference evidence="17 18" key="2">
    <citation type="submission" date="2018-12" db="EMBL/GenBank/DDBJ databases">
        <title>Nakamurella antarcticus sp. nov., isolated from Antarctica South Shetland Islands soil.</title>
        <authorList>
            <person name="Peng F."/>
        </authorList>
    </citation>
    <scope>NUCLEOTIDE SEQUENCE [LARGE SCALE GENOMIC DNA]</scope>
    <source>
        <strain evidence="17 18">S14-144</strain>
    </source>
</reference>
<feature type="region of interest" description="Disordered" evidence="15">
    <location>
        <begin position="1"/>
        <end position="30"/>
    </location>
</feature>
<dbReference type="PANTHER" id="PTHR42821">
    <property type="entry name" value="CATALASE"/>
    <property type="match status" value="1"/>
</dbReference>
<dbReference type="PROSITE" id="PS51402">
    <property type="entry name" value="CATALASE_3"/>
    <property type="match status" value="1"/>
</dbReference>
<feature type="binding site" evidence="13">
    <location>
        <position position="90"/>
    </location>
    <ligand>
        <name>heme</name>
        <dbReference type="ChEBI" id="CHEBI:30413"/>
    </ligand>
</feature>
<feature type="compositionally biased region" description="Polar residues" evidence="15">
    <location>
        <begin position="20"/>
        <end position="30"/>
    </location>
</feature>
<proteinExistence type="inferred from homology"/>